<dbReference type="PANTHER" id="PTHR33376">
    <property type="match status" value="1"/>
</dbReference>
<name>A0ABT5J9G5_RHOTP</name>
<dbReference type="InterPro" id="IPR018389">
    <property type="entry name" value="DctP_fam"/>
</dbReference>
<reference evidence="5" key="2">
    <citation type="submission" date="2023-02" db="EMBL/GenBank/DDBJ databases">
        <authorList>
            <person name="Rayyan A."/>
            <person name="Meyer T."/>
            <person name="Kyndt J.A."/>
        </authorList>
    </citation>
    <scope>NUCLEOTIDE SEQUENCE</scope>
    <source>
        <strain evidence="5">DSM 9987</strain>
    </source>
</reference>
<protein>
    <submittedName>
        <fullName evidence="5">TRAP transporter substrate-binding protein DctP</fullName>
    </submittedName>
</protein>
<evidence type="ECO:0000256" key="3">
    <source>
        <dbReference type="ARBA" id="ARBA00022729"/>
    </source>
</evidence>
<gene>
    <name evidence="5" type="primary">dctP</name>
    <name evidence="5" type="ORF">PQJ73_09570</name>
</gene>
<reference evidence="5" key="1">
    <citation type="journal article" date="2023" name="Microbiol Resour">
        <title>Genome Sequences of Rhodoplanes serenus and Two Thermotolerant Strains, Rhodoplanes tepidamans and 'Rhodoplanes cryptolactis,' Further Refine the Genus.</title>
        <authorList>
            <person name="Rayyan A.A."/>
            <person name="Kyndt J.A."/>
        </authorList>
    </citation>
    <scope>NUCLEOTIDE SEQUENCE</scope>
    <source>
        <strain evidence="5">DSM 9987</strain>
    </source>
</reference>
<keyword evidence="6" id="KW-1185">Reference proteome</keyword>
<accession>A0ABT5J9G5</accession>
<dbReference type="NCBIfam" id="NF037995">
    <property type="entry name" value="TRAP_S1"/>
    <property type="match status" value="1"/>
</dbReference>
<evidence type="ECO:0000313" key="5">
    <source>
        <dbReference type="EMBL" id="MDC7785929.1"/>
    </source>
</evidence>
<evidence type="ECO:0000256" key="4">
    <source>
        <dbReference type="SAM" id="SignalP"/>
    </source>
</evidence>
<dbReference type="PANTHER" id="PTHR33376:SF7">
    <property type="entry name" value="C4-DICARBOXYLATE-BINDING PROTEIN DCTB"/>
    <property type="match status" value="1"/>
</dbReference>
<dbReference type="Pfam" id="PF03480">
    <property type="entry name" value="DctP"/>
    <property type="match status" value="1"/>
</dbReference>
<keyword evidence="2" id="KW-0813">Transport</keyword>
<keyword evidence="3 4" id="KW-0732">Signal</keyword>
<comment type="caution">
    <text evidence="5">The sequence shown here is derived from an EMBL/GenBank/DDBJ whole genome shotgun (WGS) entry which is preliminary data.</text>
</comment>
<dbReference type="Proteomes" id="UP001165652">
    <property type="component" value="Unassembled WGS sequence"/>
</dbReference>
<evidence type="ECO:0000313" key="6">
    <source>
        <dbReference type="Proteomes" id="UP001165652"/>
    </source>
</evidence>
<dbReference type="InterPro" id="IPR038404">
    <property type="entry name" value="TRAP_DctP_sf"/>
</dbReference>
<feature type="chain" id="PRO_5047176863" evidence="4">
    <location>
        <begin position="24"/>
        <end position="331"/>
    </location>
</feature>
<evidence type="ECO:0000256" key="2">
    <source>
        <dbReference type="ARBA" id="ARBA00022448"/>
    </source>
</evidence>
<organism evidence="5 6">
    <name type="scientific">Rhodoplanes tepidamans</name>
    <name type="common">Rhodoplanes cryptolactis</name>
    <dbReference type="NCBI Taxonomy" id="200616"/>
    <lineage>
        <taxon>Bacteria</taxon>
        <taxon>Pseudomonadati</taxon>
        <taxon>Pseudomonadota</taxon>
        <taxon>Alphaproteobacteria</taxon>
        <taxon>Hyphomicrobiales</taxon>
        <taxon>Nitrobacteraceae</taxon>
        <taxon>Rhodoplanes</taxon>
    </lineage>
</organism>
<sequence>MRTTLIGRLLAALVACAAGPALGETVLRLSEPAGPGGPEAAALAVFRDEVAARSAGRLRIEVRLQDELGGLAAPVDGLAAGPIDLYTGPLATFRHLAPAELAPLSLPWLLQDEAQLRRFLAGPVFQRAERRLREHGIRLVSTAFTGLHAPVRVIVATRRLTAADDLSGLRVRVAADDLAQRSWRAVGAAPMALPWSETYLALRRRAAEAAELPLGELRAARFAAVAPFVATAGLAPRLWPMVIGERRWAALPAADRAVLVAAADAAGRIYSRVAEDAARHELAAMTSRATSGPVRLDTTVLRRRLDPLWHDLVTRGALAPEMMEIMAAQAP</sequence>
<feature type="signal peptide" evidence="4">
    <location>
        <begin position="1"/>
        <end position="23"/>
    </location>
</feature>
<proteinExistence type="inferred from homology"/>
<evidence type="ECO:0000256" key="1">
    <source>
        <dbReference type="ARBA" id="ARBA00009023"/>
    </source>
</evidence>
<dbReference type="RefSeq" id="WP_272776772.1">
    <property type="nucleotide sequence ID" value="NZ_JAQQLI010000011.1"/>
</dbReference>
<dbReference type="Gene3D" id="3.40.190.170">
    <property type="entry name" value="Bacterial extracellular solute-binding protein, family 7"/>
    <property type="match status" value="1"/>
</dbReference>
<comment type="similarity">
    <text evidence="1">Belongs to the bacterial solute-binding protein 7 family.</text>
</comment>
<dbReference type="EMBL" id="JAQQLI010000011">
    <property type="protein sequence ID" value="MDC7785929.1"/>
    <property type="molecule type" value="Genomic_DNA"/>
</dbReference>